<sequence length="233" mass="26566">MKRRTADDVNIAERPGYQKPSVSTLWSSDTFLKSKSWVEPVFTPTLQGSSELLEKDLEQHQEGNVDEDSDPLLYRVLTGLDYTRSQEAKGEKIMQTTRLVLKEREHRHPESALEILRQARRDGHAVCIAMSYHEADVIEVWEIGVPRPDWISEGAFGGIHDPQWFYNKSPAQVKAGPYATDADVDKAQAELGKLAKRKARCVATRKAGIEIEYKLAEGLRRQELRLKMYDDAR</sequence>
<gene>
    <name evidence="1" type="ORF">OPT61_g1463</name>
</gene>
<comment type="caution">
    <text evidence="1">The sequence shown here is derived from an EMBL/GenBank/DDBJ whole genome shotgun (WGS) entry which is preliminary data.</text>
</comment>
<dbReference type="Proteomes" id="UP001153331">
    <property type="component" value="Unassembled WGS sequence"/>
</dbReference>
<name>A0ACC2IQ12_9PLEO</name>
<dbReference type="EMBL" id="JAPHNI010000058">
    <property type="protein sequence ID" value="KAJ8117305.1"/>
    <property type="molecule type" value="Genomic_DNA"/>
</dbReference>
<accession>A0ACC2IQ12</accession>
<evidence type="ECO:0000313" key="1">
    <source>
        <dbReference type="EMBL" id="KAJ8117305.1"/>
    </source>
</evidence>
<reference evidence="1" key="1">
    <citation type="submission" date="2022-11" db="EMBL/GenBank/DDBJ databases">
        <title>Genome Sequence of Boeremia exigua.</title>
        <authorList>
            <person name="Buettner E."/>
        </authorList>
    </citation>
    <scope>NUCLEOTIDE SEQUENCE</scope>
    <source>
        <strain evidence="1">CU02</strain>
    </source>
</reference>
<keyword evidence="2" id="KW-1185">Reference proteome</keyword>
<evidence type="ECO:0000313" key="2">
    <source>
        <dbReference type="Proteomes" id="UP001153331"/>
    </source>
</evidence>
<proteinExistence type="predicted"/>
<organism evidence="1 2">
    <name type="scientific">Boeremia exigua</name>
    <dbReference type="NCBI Taxonomy" id="749465"/>
    <lineage>
        <taxon>Eukaryota</taxon>
        <taxon>Fungi</taxon>
        <taxon>Dikarya</taxon>
        <taxon>Ascomycota</taxon>
        <taxon>Pezizomycotina</taxon>
        <taxon>Dothideomycetes</taxon>
        <taxon>Pleosporomycetidae</taxon>
        <taxon>Pleosporales</taxon>
        <taxon>Pleosporineae</taxon>
        <taxon>Didymellaceae</taxon>
        <taxon>Boeremia</taxon>
    </lineage>
</organism>
<protein>
    <submittedName>
        <fullName evidence="1">Uncharacterized protein</fullName>
    </submittedName>
</protein>